<dbReference type="RefSeq" id="WP_314014752.1">
    <property type="nucleotide sequence ID" value="NZ_JAVTTP010000001.1"/>
</dbReference>
<dbReference type="Proteomes" id="UP001250656">
    <property type="component" value="Unassembled WGS sequence"/>
</dbReference>
<dbReference type="EC" id="3.1.2.-" evidence="1"/>
<accession>A0ABU3L5P9</accession>
<keyword evidence="1" id="KW-0378">Hydrolase</keyword>
<evidence type="ECO:0000313" key="2">
    <source>
        <dbReference type="Proteomes" id="UP001250656"/>
    </source>
</evidence>
<organism evidence="1 2">
    <name type="scientific">Pricia mediterranea</name>
    <dbReference type="NCBI Taxonomy" id="3076079"/>
    <lineage>
        <taxon>Bacteria</taxon>
        <taxon>Pseudomonadati</taxon>
        <taxon>Bacteroidota</taxon>
        <taxon>Flavobacteriia</taxon>
        <taxon>Flavobacteriales</taxon>
        <taxon>Flavobacteriaceae</taxon>
        <taxon>Pricia</taxon>
    </lineage>
</organism>
<dbReference type="InterPro" id="IPR029069">
    <property type="entry name" value="HotDog_dom_sf"/>
</dbReference>
<dbReference type="PANTHER" id="PTHR31793">
    <property type="entry name" value="4-HYDROXYBENZOYL-COA THIOESTERASE FAMILY MEMBER"/>
    <property type="match status" value="1"/>
</dbReference>
<evidence type="ECO:0000313" key="1">
    <source>
        <dbReference type="EMBL" id="MDT7829060.1"/>
    </source>
</evidence>
<gene>
    <name evidence="1" type="ORF">RQM65_10330</name>
</gene>
<dbReference type="Pfam" id="PF13279">
    <property type="entry name" value="4HBT_2"/>
    <property type="match status" value="1"/>
</dbReference>
<proteinExistence type="predicted"/>
<dbReference type="EMBL" id="JAVTTP010000001">
    <property type="protein sequence ID" value="MDT7829060.1"/>
    <property type="molecule type" value="Genomic_DNA"/>
</dbReference>
<protein>
    <submittedName>
        <fullName evidence="1">Acyl-CoA thioesterase</fullName>
        <ecNumber evidence="1">3.1.2.-</ecNumber>
    </submittedName>
</protein>
<name>A0ABU3L5P9_9FLAO</name>
<dbReference type="CDD" id="cd00586">
    <property type="entry name" value="4HBT"/>
    <property type="match status" value="1"/>
</dbReference>
<dbReference type="SUPFAM" id="SSF54637">
    <property type="entry name" value="Thioesterase/thiol ester dehydrase-isomerase"/>
    <property type="match status" value="1"/>
</dbReference>
<dbReference type="PANTHER" id="PTHR31793:SF24">
    <property type="entry name" value="LONG-CHAIN ACYL-COA THIOESTERASE FADM"/>
    <property type="match status" value="1"/>
</dbReference>
<reference evidence="1 2" key="1">
    <citation type="submission" date="2023-09" db="EMBL/GenBank/DDBJ databases">
        <title>Novel taxa isolated from Blanes Bay.</title>
        <authorList>
            <person name="Rey-Velasco X."/>
            <person name="Lucena T."/>
        </authorList>
    </citation>
    <scope>NUCLEOTIDE SEQUENCE [LARGE SCALE GENOMIC DNA]</scope>
    <source>
        <strain evidence="1 2">S334</strain>
    </source>
</reference>
<sequence length="161" mass="18841">MFLKEFEIRWSDLDANRHMANSAYMNFMSHTRMAFLFELGFDQKTLAENQLGPVAFHELIYYFKEAFPGKPIKVSLEIKGMSEDAKFFEFRHNFYNHKGENFARCEMMGAWIDLRTRKLTGLTNEFLKAFSSAKKAGDFKALTKEDTRRFAEVPKDLGDVH</sequence>
<comment type="caution">
    <text evidence="1">The sequence shown here is derived from an EMBL/GenBank/DDBJ whole genome shotgun (WGS) entry which is preliminary data.</text>
</comment>
<dbReference type="GO" id="GO:0016787">
    <property type="term" value="F:hydrolase activity"/>
    <property type="evidence" value="ECO:0007669"/>
    <property type="project" value="UniProtKB-KW"/>
</dbReference>
<dbReference type="InterPro" id="IPR050563">
    <property type="entry name" value="4-hydroxybenzoyl-CoA_TE"/>
</dbReference>
<dbReference type="Gene3D" id="3.10.129.10">
    <property type="entry name" value="Hotdog Thioesterase"/>
    <property type="match status" value="1"/>
</dbReference>
<keyword evidence="2" id="KW-1185">Reference proteome</keyword>